<evidence type="ECO:0000259" key="6">
    <source>
        <dbReference type="Pfam" id="PF00291"/>
    </source>
</evidence>
<feature type="domain" description="Tryptophan synthase beta chain-like PALP" evidence="6">
    <location>
        <begin position="9"/>
        <end position="293"/>
    </location>
</feature>
<dbReference type="Gene3D" id="3.40.50.1100">
    <property type="match status" value="2"/>
</dbReference>
<dbReference type="InterPro" id="IPR036052">
    <property type="entry name" value="TrpB-like_PALP_sf"/>
</dbReference>
<name>A0ABU3VSN1_9GAMM</name>
<keyword evidence="7" id="KW-0808">Transferase</keyword>
<evidence type="ECO:0000256" key="3">
    <source>
        <dbReference type="ARBA" id="ARBA00012681"/>
    </source>
</evidence>
<keyword evidence="8" id="KW-1185">Reference proteome</keyword>
<dbReference type="SUPFAM" id="SSF53686">
    <property type="entry name" value="Tryptophan synthase beta subunit-like PLP-dependent enzymes"/>
    <property type="match status" value="1"/>
</dbReference>
<evidence type="ECO:0000256" key="4">
    <source>
        <dbReference type="ARBA" id="ARBA00022898"/>
    </source>
</evidence>
<dbReference type="EMBL" id="JAWIIJ010000001">
    <property type="protein sequence ID" value="MDV2077269.1"/>
    <property type="molecule type" value="Genomic_DNA"/>
</dbReference>
<reference evidence="7 8" key="1">
    <citation type="submission" date="2023-10" db="EMBL/GenBank/DDBJ databases">
        <title>Characteristics and mechanism of a salt-tolerant marine origin heterotrophic nitrifying- aerobic denitrifying bacteria Marinobacter xestospongiae HN1.</title>
        <authorList>
            <person name="Qi R."/>
        </authorList>
    </citation>
    <scope>NUCLEOTIDE SEQUENCE [LARGE SCALE GENOMIC DNA]</scope>
    <source>
        <strain evidence="7 8">HN1</strain>
    </source>
</reference>
<protein>
    <recommendedName>
        <fullName evidence="3">cysteine synthase</fullName>
        <ecNumber evidence="3">2.5.1.47</ecNumber>
    </recommendedName>
</protein>
<comment type="caution">
    <text evidence="7">The sequence shown here is derived from an EMBL/GenBank/DDBJ whole genome shotgun (WGS) entry which is preliminary data.</text>
</comment>
<accession>A0ABU3VSN1</accession>
<dbReference type="CDD" id="cd01561">
    <property type="entry name" value="CBS_like"/>
    <property type="match status" value="1"/>
</dbReference>
<proteinExistence type="predicted"/>
<dbReference type="Pfam" id="PF00291">
    <property type="entry name" value="PALP"/>
    <property type="match status" value="1"/>
</dbReference>
<evidence type="ECO:0000256" key="1">
    <source>
        <dbReference type="ARBA" id="ARBA00001933"/>
    </source>
</evidence>
<evidence type="ECO:0000256" key="2">
    <source>
        <dbReference type="ARBA" id="ARBA00004962"/>
    </source>
</evidence>
<comment type="cofactor">
    <cofactor evidence="1">
        <name>pyridoxal 5'-phosphate</name>
        <dbReference type="ChEBI" id="CHEBI:597326"/>
    </cofactor>
</comment>
<dbReference type="Proteomes" id="UP001269819">
    <property type="component" value="Unassembled WGS sequence"/>
</dbReference>
<dbReference type="PANTHER" id="PTHR10314">
    <property type="entry name" value="CYSTATHIONINE BETA-SYNTHASE"/>
    <property type="match status" value="1"/>
</dbReference>
<dbReference type="InterPro" id="IPR050214">
    <property type="entry name" value="Cys_Synth/Cystath_Beta-Synth"/>
</dbReference>
<evidence type="ECO:0000313" key="8">
    <source>
        <dbReference type="Proteomes" id="UP001269819"/>
    </source>
</evidence>
<organism evidence="7 8">
    <name type="scientific">Marinobacter xestospongiae</name>
    <dbReference type="NCBI Taxonomy" id="994319"/>
    <lineage>
        <taxon>Bacteria</taxon>
        <taxon>Pseudomonadati</taxon>
        <taxon>Pseudomonadota</taxon>
        <taxon>Gammaproteobacteria</taxon>
        <taxon>Pseudomonadales</taxon>
        <taxon>Marinobacteraceae</taxon>
        <taxon>Marinobacter</taxon>
    </lineage>
</organism>
<keyword evidence="4" id="KW-0663">Pyridoxal phosphate</keyword>
<evidence type="ECO:0000256" key="5">
    <source>
        <dbReference type="ARBA" id="ARBA00047931"/>
    </source>
</evidence>
<dbReference type="EC" id="2.5.1.47" evidence="3"/>
<gene>
    <name evidence="7" type="ORF">RYS15_01175</name>
</gene>
<sequence>MIYPSMIHAVGNTPIIHLQRFSKSLGFNVFAKLESLNPGGSHKVRIALGMIRDAEQQGILRRGSGQTIIEPSGGNTGIGLAIAANLLGYRLVLVIPDNYSREKQKLLRLYGAEVVLSDSRLGNNSHGVRALELQLERPHYVMLNQQRNPANPQTHRDQTALEILADFEDTRIDLFIAGIGTGGHITGVGEVLRQTWPRLTIYGVEPEGCDLFTDRHAPHGIQGLSIGIVPSILNTDLIDAMVKVNEQECMDMARQMLQQESISMGLSSAANFAAIAKLGKGDIPPGTNVLTMVYDGIESYLDHFGESDQGG</sequence>
<dbReference type="InterPro" id="IPR001926">
    <property type="entry name" value="TrpB-like_PALP"/>
</dbReference>
<evidence type="ECO:0000313" key="7">
    <source>
        <dbReference type="EMBL" id="MDV2077269.1"/>
    </source>
</evidence>
<dbReference type="GO" id="GO:0016740">
    <property type="term" value="F:transferase activity"/>
    <property type="evidence" value="ECO:0007669"/>
    <property type="project" value="UniProtKB-KW"/>
</dbReference>
<dbReference type="RefSeq" id="WP_316972257.1">
    <property type="nucleotide sequence ID" value="NZ_JAWIIJ010000001.1"/>
</dbReference>
<comment type="catalytic activity">
    <reaction evidence="5">
        <text>O-acetyl-L-serine + hydrogen sulfide = L-cysteine + acetate</text>
        <dbReference type="Rhea" id="RHEA:14829"/>
        <dbReference type="ChEBI" id="CHEBI:29919"/>
        <dbReference type="ChEBI" id="CHEBI:30089"/>
        <dbReference type="ChEBI" id="CHEBI:35235"/>
        <dbReference type="ChEBI" id="CHEBI:58340"/>
        <dbReference type="EC" id="2.5.1.47"/>
    </reaction>
</comment>
<comment type="pathway">
    <text evidence="2">Amino-acid biosynthesis; L-cysteine biosynthesis; L-cysteine from L-serine: step 2/2.</text>
</comment>